<evidence type="ECO:0000313" key="5">
    <source>
        <dbReference type="EMBL" id="GLR16607.1"/>
    </source>
</evidence>
<sequence length="331" mass="37913">MILSNDSIVINKYFEGTSKIINLSTEIGKLLGVVDSTYLRKPEAALRKENRIKSIQSSLEIEGNTLSIDQVTTLFNNKRVLGPAKDILEVQNAINVYSQLDCFDAFKLDSYLSAHKLLMNGLVGKPGQLRTKGVGIFKVDEVAHMAPPAWNVQHLMSLLFDYLKNGDDNLIIKSCVFHYEMEFIHPFMDGNGRMGRLWQTVILMNENPVFEFLPIEVEVRNTQQDYYKSLSISDKQGISTVFVEYMLEIILKSLKQLVTEQRSQLSDIERVEYFIENFKQENFVRKDYLNMFKDISSATASRDLRKGVEEGFFAKKGDKSKTNYLVKKSVN</sequence>
<feature type="site" description="Important for autoinhibition of adenylyltransferase activity" evidence="3">
    <location>
        <position position="62"/>
    </location>
</feature>
<keyword evidence="2" id="KW-0547">Nucleotide-binding</keyword>
<dbReference type="InterPro" id="IPR036597">
    <property type="entry name" value="Fido-like_dom_sf"/>
</dbReference>
<protein>
    <submittedName>
        <fullName evidence="5">Cell filamentation protein Fic</fullName>
    </submittedName>
</protein>
<feature type="binding site" evidence="2">
    <location>
        <begin position="226"/>
        <end position="227"/>
    </location>
    <ligand>
        <name>ATP</name>
        <dbReference type="ChEBI" id="CHEBI:30616"/>
    </ligand>
</feature>
<accession>A0AA37SMN9</accession>
<dbReference type="Gene3D" id="1.10.3290.10">
    <property type="entry name" value="Fido-like domain"/>
    <property type="match status" value="1"/>
</dbReference>
<dbReference type="Pfam" id="PF02661">
    <property type="entry name" value="Fic"/>
    <property type="match status" value="1"/>
</dbReference>
<organism evidence="5 6">
    <name type="scientific">Portibacter lacus</name>
    <dbReference type="NCBI Taxonomy" id="1099794"/>
    <lineage>
        <taxon>Bacteria</taxon>
        <taxon>Pseudomonadati</taxon>
        <taxon>Bacteroidota</taxon>
        <taxon>Saprospiria</taxon>
        <taxon>Saprospirales</taxon>
        <taxon>Haliscomenobacteraceae</taxon>
        <taxon>Portibacter</taxon>
    </lineage>
</organism>
<feature type="binding site" evidence="2">
    <location>
        <begin position="142"/>
        <end position="144"/>
    </location>
    <ligand>
        <name>ATP</name>
        <dbReference type="ChEBI" id="CHEBI:30616"/>
    </ligand>
</feature>
<dbReference type="AlphaFoldDB" id="A0AA37SMN9"/>
<dbReference type="PROSITE" id="PS51459">
    <property type="entry name" value="FIDO"/>
    <property type="match status" value="1"/>
</dbReference>
<keyword evidence="2" id="KW-0067">ATP-binding</keyword>
<feature type="domain" description="Fido" evidence="4">
    <location>
        <begin position="106"/>
        <end position="248"/>
    </location>
</feature>
<dbReference type="Proteomes" id="UP001156666">
    <property type="component" value="Unassembled WGS sequence"/>
</dbReference>
<reference evidence="5" key="1">
    <citation type="journal article" date="2014" name="Int. J. Syst. Evol. Microbiol.">
        <title>Complete genome sequence of Corynebacterium casei LMG S-19264T (=DSM 44701T), isolated from a smear-ripened cheese.</title>
        <authorList>
            <consortium name="US DOE Joint Genome Institute (JGI-PGF)"/>
            <person name="Walter F."/>
            <person name="Albersmeier A."/>
            <person name="Kalinowski J."/>
            <person name="Ruckert C."/>
        </authorList>
    </citation>
    <scope>NUCLEOTIDE SEQUENCE</scope>
    <source>
        <strain evidence="5">NBRC 108769</strain>
    </source>
</reference>
<dbReference type="SUPFAM" id="SSF140931">
    <property type="entry name" value="Fic-like"/>
    <property type="match status" value="1"/>
</dbReference>
<name>A0AA37SMN9_9BACT</name>
<evidence type="ECO:0000256" key="3">
    <source>
        <dbReference type="PIRSR" id="PIRSR640198-3"/>
    </source>
</evidence>
<proteinExistence type="predicted"/>
<evidence type="ECO:0000256" key="1">
    <source>
        <dbReference type="PIRSR" id="PIRSR640198-1"/>
    </source>
</evidence>
<evidence type="ECO:0000256" key="2">
    <source>
        <dbReference type="PIRSR" id="PIRSR640198-2"/>
    </source>
</evidence>
<dbReference type="PANTHER" id="PTHR13504">
    <property type="entry name" value="FIDO DOMAIN-CONTAINING PROTEIN DDB_G0283145"/>
    <property type="match status" value="1"/>
</dbReference>
<evidence type="ECO:0000313" key="6">
    <source>
        <dbReference type="Proteomes" id="UP001156666"/>
    </source>
</evidence>
<dbReference type="InterPro" id="IPR040198">
    <property type="entry name" value="Fido_containing"/>
</dbReference>
<feature type="active site" evidence="1">
    <location>
        <position position="185"/>
    </location>
</feature>
<feature type="binding site" evidence="2">
    <location>
        <begin position="189"/>
        <end position="196"/>
    </location>
    <ligand>
        <name>ATP</name>
        <dbReference type="ChEBI" id="CHEBI:30616"/>
    </ligand>
</feature>
<dbReference type="GO" id="GO:0005524">
    <property type="term" value="F:ATP binding"/>
    <property type="evidence" value="ECO:0007669"/>
    <property type="project" value="UniProtKB-KW"/>
</dbReference>
<reference evidence="5" key="2">
    <citation type="submission" date="2023-01" db="EMBL/GenBank/DDBJ databases">
        <title>Draft genome sequence of Portibacter lacus strain NBRC 108769.</title>
        <authorList>
            <person name="Sun Q."/>
            <person name="Mori K."/>
        </authorList>
    </citation>
    <scope>NUCLEOTIDE SEQUENCE</scope>
    <source>
        <strain evidence="5">NBRC 108769</strain>
    </source>
</reference>
<keyword evidence="6" id="KW-1185">Reference proteome</keyword>
<evidence type="ECO:0000259" key="4">
    <source>
        <dbReference type="PROSITE" id="PS51459"/>
    </source>
</evidence>
<dbReference type="InterPro" id="IPR003812">
    <property type="entry name" value="Fido"/>
</dbReference>
<comment type="caution">
    <text evidence="5">The sequence shown here is derived from an EMBL/GenBank/DDBJ whole genome shotgun (WGS) entry which is preliminary data.</text>
</comment>
<dbReference type="PANTHER" id="PTHR13504:SF38">
    <property type="entry name" value="FIDO DOMAIN-CONTAINING PROTEIN"/>
    <property type="match status" value="1"/>
</dbReference>
<gene>
    <name evidence="5" type="ORF">GCM10007940_12220</name>
</gene>
<dbReference type="EMBL" id="BSOH01000006">
    <property type="protein sequence ID" value="GLR16607.1"/>
    <property type="molecule type" value="Genomic_DNA"/>
</dbReference>